<sequence>MRGAVVQRGFRRRAHAGLTHSCGRPAPRRAYVATLCNEDIAMTRKMTGPLKPLAAAALALAALSGPALALEPLSQERYINDRLIAARIADRIRRECPTINGRLIYAYGQARALERYALDKGYSRAQVDAFLDSKEERKRIYAVAEDYMARNGVTKGDPQSFCRLGMQEIANRTVTGSLLVAK</sequence>
<protein>
    <recommendedName>
        <fullName evidence="3">DUF5333 domain-containing protein</fullName>
    </recommendedName>
</protein>
<dbReference type="EMBL" id="FRCK01000002">
    <property type="protein sequence ID" value="SHL91728.1"/>
    <property type="molecule type" value="Genomic_DNA"/>
</dbReference>
<dbReference type="AlphaFoldDB" id="A0A1M7EJ44"/>
<dbReference type="Proteomes" id="UP000184444">
    <property type="component" value="Unassembled WGS sequence"/>
</dbReference>
<accession>A0A1M7EJ44</accession>
<dbReference type="Pfam" id="PF17267">
    <property type="entry name" value="DUF5333"/>
    <property type="match status" value="1"/>
</dbReference>
<evidence type="ECO:0000313" key="2">
    <source>
        <dbReference type="Proteomes" id="UP000184444"/>
    </source>
</evidence>
<name>A0A1M7EJ44_9RHOB</name>
<dbReference type="STRING" id="53463.SAMN05444389_102142"/>
<keyword evidence="2" id="KW-1185">Reference proteome</keyword>
<gene>
    <name evidence="1" type="ORF">SAMN05444389_102142</name>
</gene>
<evidence type="ECO:0000313" key="1">
    <source>
        <dbReference type="EMBL" id="SHL91728.1"/>
    </source>
</evidence>
<dbReference type="InterPro" id="IPR020349">
    <property type="entry name" value="Uncharacterised_14.7kDa"/>
</dbReference>
<evidence type="ECO:0008006" key="3">
    <source>
        <dbReference type="Google" id="ProtNLM"/>
    </source>
</evidence>
<proteinExistence type="predicted"/>
<reference evidence="2" key="1">
    <citation type="submission" date="2016-11" db="EMBL/GenBank/DDBJ databases">
        <authorList>
            <person name="Varghese N."/>
            <person name="Submissions S."/>
        </authorList>
    </citation>
    <scope>NUCLEOTIDE SEQUENCE [LARGE SCALE GENOMIC DNA]</scope>
    <source>
        <strain evidence="2">DSM 6637</strain>
    </source>
</reference>
<organism evidence="1 2">
    <name type="scientific">Paracoccus solventivorans</name>
    <dbReference type="NCBI Taxonomy" id="53463"/>
    <lineage>
        <taxon>Bacteria</taxon>
        <taxon>Pseudomonadati</taxon>
        <taxon>Pseudomonadota</taxon>
        <taxon>Alphaproteobacteria</taxon>
        <taxon>Rhodobacterales</taxon>
        <taxon>Paracoccaceae</taxon>
        <taxon>Paracoccus</taxon>
    </lineage>
</organism>